<evidence type="ECO:0000313" key="1">
    <source>
        <dbReference type="EMBL" id="RAS62626.1"/>
    </source>
</evidence>
<sequence>MPQVFEWAPLIEFAGSSSFRTLSAQFGDGYAQEVGDGINTKSDSYSLQFKGDYIKIKAIMDFIDEHKGYVPFYWSPNDYGDEMLLWVCAGYSKNNITHGKDAGLWSLSCTFNQRFNP</sequence>
<accession>A0A329E9Z6</accession>
<name>A0A329E9Z6_VIBDI</name>
<protein>
    <submittedName>
        <fullName evidence="1">Phage-related protein</fullName>
    </submittedName>
</protein>
<dbReference type="EMBL" id="QLTR01000014">
    <property type="protein sequence ID" value="RAS62626.1"/>
    <property type="molecule type" value="Genomic_DNA"/>
</dbReference>
<dbReference type="InterPro" id="IPR010265">
    <property type="entry name" value="Phage_lambda_TipM"/>
</dbReference>
<reference evidence="1 2" key="1">
    <citation type="submission" date="2018-06" db="EMBL/GenBank/DDBJ databases">
        <title>Freshwater and sediment microbial communities from various areas in North America, analyzing microbe dynamics in response to fracking.</title>
        <authorList>
            <person name="Lamendella R."/>
        </authorList>
    </citation>
    <scope>NUCLEOTIDE SEQUENCE [LARGE SCALE GENOMIC DNA]</scope>
    <source>
        <strain evidence="1 2">99A</strain>
    </source>
</reference>
<dbReference type="RefSeq" id="WP_220089749.1">
    <property type="nucleotide sequence ID" value="NZ_QLTR01000014.1"/>
</dbReference>
<organism evidence="1 2">
    <name type="scientific">Vibrio diazotrophicus</name>
    <dbReference type="NCBI Taxonomy" id="685"/>
    <lineage>
        <taxon>Bacteria</taxon>
        <taxon>Pseudomonadati</taxon>
        <taxon>Pseudomonadota</taxon>
        <taxon>Gammaproteobacteria</taxon>
        <taxon>Vibrionales</taxon>
        <taxon>Vibrionaceae</taxon>
        <taxon>Vibrio</taxon>
    </lineage>
</organism>
<evidence type="ECO:0000313" key="2">
    <source>
        <dbReference type="Proteomes" id="UP000248729"/>
    </source>
</evidence>
<dbReference type="Proteomes" id="UP000248729">
    <property type="component" value="Unassembled WGS sequence"/>
</dbReference>
<proteinExistence type="predicted"/>
<comment type="caution">
    <text evidence="1">The sequence shown here is derived from an EMBL/GenBank/DDBJ whole genome shotgun (WGS) entry which is preliminary data.</text>
</comment>
<gene>
    <name evidence="1" type="ORF">DET48_11420</name>
</gene>
<dbReference type="Pfam" id="PF05939">
    <property type="entry name" value="Phage_min_tail"/>
    <property type="match status" value="1"/>
</dbReference>
<dbReference type="AlphaFoldDB" id="A0A329E9Z6"/>